<keyword evidence="5" id="KW-0488">Methylation</keyword>
<evidence type="ECO:0000256" key="7">
    <source>
        <dbReference type="ARBA" id="ARBA00022692"/>
    </source>
</evidence>
<dbReference type="SUPFAM" id="SSF54523">
    <property type="entry name" value="Pili subunits"/>
    <property type="match status" value="1"/>
</dbReference>
<keyword evidence="9 10" id="KW-0472">Membrane</keyword>
<evidence type="ECO:0000256" key="1">
    <source>
        <dbReference type="ARBA" id="ARBA00004377"/>
    </source>
</evidence>
<evidence type="ECO:0000256" key="10">
    <source>
        <dbReference type="SAM" id="Phobius"/>
    </source>
</evidence>
<dbReference type="EMBL" id="UOEE01000113">
    <property type="protein sequence ID" value="VAV90534.1"/>
    <property type="molecule type" value="Genomic_DNA"/>
</dbReference>
<sequence length="145" mass="15898">MSKIHKQKPVKHRNEAGYTLVELLVVMLILGLLIGLVAPRFMNQVGGAKSKTARIQVENLASAIEFFRLDTGYYPNTSNGLEALVSAPPDASGWNGPYVKRVPNDPWREPYVYELTGSNQFTIRTLGADKKAGGEGENEDYVSGS</sequence>
<dbReference type="AlphaFoldDB" id="A0A3B0RB54"/>
<evidence type="ECO:0000256" key="5">
    <source>
        <dbReference type="ARBA" id="ARBA00022481"/>
    </source>
</evidence>
<dbReference type="InterPro" id="IPR010054">
    <property type="entry name" value="Type2_sec_GspG"/>
</dbReference>
<evidence type="ECO:0000313" key="12">
    <source>
        <dbReference type="EMBL" id="VAV90534.1"/>
    </source>
</evidence>
<evidence type="ECO:0000256" key="9">
    <source>
        <dbReference type="ARBA" id="ARBA00023136"/>
    </source>
</evidence>
<dbReference type="InterPro" id="IPR012902">
    <property type="entry name" value="N_methyl_site"/>
</dbReference>
<dbReference type="InterPro" id="IPR045584">
    <property type="entry name" value="Pilin-like"/>
</dbReference>
<evidence type="ECO:0000256" key="8">
    <source>
        <dbReference type="ARBA" id="ARBA00022989"/>
    </source>
</evidence>
<gene>
    <name evidence="12" type="ORF">MNBD_ALPHA06-2216</name>
</gene>
<keyword evidence="8 10" id="KW-1133">Transmembrane helix</keyword>
<dbReference type="GO" id="GO:0015627">
    <property type="term" value="C:type II protein secretion system complex"/>
    <property type="evidence" value="ECO:0007669"/>
    <property type="project" value="InterPro"/>
</dbReference>
<feature type="transmembrane region" description="Helical" evidence="10">
    <location>
        <begin position="20"/>
        <end position="42"/>
    </location>
</feature>
<organism evidence="12">
    <name type="scientific">hydrothermal vent metagenome</name>
    <dbReference type="NCBI Taxonomy" id="652676"/>
    <lineage>
        <taxon>unclassified sequences</taxon>
        <taxon>metagenomes</taxon>
        <taxon>ecological metagenomes</taxon>
    </lineage>
</organism>
<dbReference type="InterPro" id="IPR000983">
    <property type="entry name" value="Bac_GSPG_pilin"/>
</dbReference>
<dbReference type="PROSITE" id="PS00409">
    <property type="entry name" value="PROKAR_NTER_METHYL"/>
    <property type="match status" value="1"/>
</dbReference>
<dbReference type="InterPro" id="IPR013545">
    <property type="entry name" value="T2SS_protein-GspG_C"/>
</dbReference>
<dbReference type="Gene3D" id="3.30.700.10">
    <property type="entry name" value="Glycoprotein, Type 4 Pilin"/>
    <property type="match status" value="1"/>
</dbReference>
<protein>
    <recommendedName>
        <fullName evidence="3">Type II secretion system core protein G</fullName>
    </recommendedName>
</protein>
<feature type="domain" description="Type II secretion system protein GspG C-terminal" evidence="11">
    <location>
        <begin position="40"/>
        <end position="141"/>
    </location>
</feature>
<dbReference type="NCBIfam" id="TIGR01710">
    <property type="entry name" value="typeII_sec_gspG"/>
    <property type="match status" value="1"/>
</dbReference>
<dbReference type="GO" id="GO:0005886">
    <property type="term" value="C:plasma membrane"/>
    <property type="evidence" value="ECO:0007669"/>
    <property type="project" value="UniProtKB-SubCell"/>
</dbReference>
<dbReference type="PANTHER" id="PTHR30093:SF44">
    <property type="entry name" value="TYPE II SECRETION SYSTEM CORE PROTEIN G"/>
    <property type="match status" value="1"/>
</dbReference>
<dbReference type="PANTHER" id="PTHR30093">
    <property type="entry name" value="GENERAL SECRETION PATHWAY PROTEIN G"/>
    <property type="match status" value="1"/>
</dbReference>
<dbReference type="GO" id="GO:0015628">
    <property type="term" value="P:protein secretion by the type II secretion system"/>
    <property type="evidence" value="ECO:0007669"/>
    <property type="project" value="InterPro"/>
</dbReference>
<evidence type="ECO:0000259" key="11">
    <source>
        <dbReference type="Pfam" id="PF08334"/>
    </source>
</evidence>
<name>A0A3B0RB54_9ZZZZ</name>
<dbReference type="NCBIfam" id="TIGR02532">
    <property type="entry name" value="IV_pilin_GFxxxE"/>
    <property type="match status" value="1"/>
</dbReference>
<evidence type="ECO:0000256" key="3">
    <source>
        <dbReference type="ARBA" id="ARBA00020042"/>
    </source>
</evidence>
<comment type="similarity">
    <text evidence="2">Belongs to the GSP G family.</text>
</comment>
<accession>A0A3B0RB54</accession>
<dbReference type="Pfam" id="PF07963">
    <property type="entry name" value="N_methyl"/>
    <property type="match status" value="1"/>
</dbReference>
<keyword evidence="6" id="KW-0997">Cell inner membrane</keyword>
<keyword evidence="4" id="KW-1003">Cell membrane</keyword>
<comment type="subcellular location">
    <subcellularLocation>
        <location evidence="1">Cell inner membrane</location>
        <topology evidence="1">Single-pass membrane protein</topology>
    </subcellularLocation>
</comment>
<dbReference type="Pfam" id="PF08334">
    <property type="entry name" value="T2SSG"/>
    <property type="match status" value="1"/>
</dbReference>
<keyword evidence="7 10" id="KW-0812">Transmembrane</keyword>
<dbReference type="PRINTS" id="PR00813">
    <property type="entry name" value="BCTERIALGSPG"/>
</dbReference>
<proteinExistence type="inferred from homology"/>
<evidence type="ECO:0000256" key="2">
    <source>
        <dbReference type="ARBA" id="ARBA00009984"/>
    </source>
</evidence>
<evidence type="ECO:0000256" key="4">
    <source>
        <dbReference type="ARBA" id="ARBA00022475"/>
    </source>
</evidence>
<reference evidence="12" key="1">
    <citation type="submission" date="2018-06" db="EMBL/GenBank/DDBJ databases">
        <authorList>
            <person name="Zhirakovskaya E."/>
        </authorList>
    </citation>
    <scope>NUCLEOTIDE SEQUENCE</scope>
</reference>
<evidence type="ECO:0000256" key="6">
    <source>
        <dbReference type="ARBA" id="ARBA00022519"/>
    </source>
</evidence>